<dbReference type="EMBL" id="MGJN01000011">
    <property type="protein sequence ID" value="OGN07005.1"/>
    <property type="molecule type" value="Genomic_DNA"/>
</dbReference>
<evidence type="ECO:0000313" key="2">
    <source>
        <dbReference type="Proteomes" id="UP000176834"/>
    </source>
</evidence>
<comment type="caution">
    <text evidence="1">The sequence shown here is derived from an EMBL/GenBank/DDBJ whole genome shotgun (WGS) entry which is preliminary data.</text>
</comment>
<dbReference type="Proteomes" id="UP000176834">
    <property type="component" value="Unassembled WGS sequence"/>
</dbReference>
<dbReference type="AlphaFoldDB" id="A0A1F8F1K3"/>
<name>A0A1F8F1K3_9BACT</name>
<sequence>MFKQTYNQHTINVLKQEINMLRSLVIGTVGKDKEGNYNPHFVKKILNASEEKPTYAFKDKTSFLKQLN</sequence>
<evidence type="ECO:0000313" key="1">
    <source>
        <dbReference type="EMBL" id="OGN07005.1"/>
    </source>
</evidence>
<organism evidence="1 2">
    <name type="scientific">Candidatus Yanofskybacteria bacterium RIFCSPHIGHO2_02_FULL_38_22b</name>
    <dbReference type="NCBI Taxonomy" id="1802673"/>
    <lineage>
        <taxon>Bacteria</taxon>
        <taxon>Candidatus Yanofskyibacteriota</taxon>
    </lineage>
</organism>
<reference evidence="1 2" key="1">
    <citation type="journal article" date="2016" name="Nat. Commun.">
        <title>Thousands of microbial genomes shed light on interconnected biogeochemical processes in an aquifer system.</title>
        <authorList>
            <person name="Anantharaman K."/>
            <person name="Brown C.T."/>
            <person name="Hug L.A."/>
            <person name="Sharon I."/>
            <person name="Castelle C.J."/>
            <person name="Probst A.J."/>
            <person name="Thomas B.C."/>
            <person name="Singh A."/>
            <person name="Wilkins M.J."/>
            <person name="Karaoz U."/>
            <person name="Brodie E.L."/>
            <person name="Williams K.H."/>
            <person name="Hubbard S.S."/>
            <person name="Banfield J.F."/>
        </authorList>
    </citation>
    <scope>NUCLEOTIDE SEQUENCE [LARGE SCALE GENOMIC DNA]</scope>
</reference>
<protein>
    <submittedName>
        <fullName evidence="1">Uncharacterized protein</fullName>
    </submittedName>
</protein>
<gene>
    <name evidence="1" type="ORF">A3B86_00155</name>
</gene>
<proteinExistence type="predicted"/>
<accession>A0A1F8F1K3</accession>